<dbReference type="InParanoid" id="A0A067M0A0"/>
<dbReference type="AlphaFoldDB" id="A0A067M0A0"/>
<reference evidence="2" key="1">
    <citation type="journal article" date="2014" name="Proc. Natl. Acad. Sci. U.S.A.">
        <title>Extensive sampling of basidiomycete genomes demonstrates inadequacy of the white-rot/brown-rot paradigm for wood decay fungi.</title>
        <authorList>
            <person name="Riley R."/>
            <person name="Salamov A.A."/>
            <person name="Brown D.W."/>
            <person name="Nagy L.G."/>
            <person name="Floudas D."/>
            <person name="Held B.W."/>
            <person name="Levasseur A."/>
            <person name="Lombard V."/>
            <person name="Morin E."/>
            <person name="Otillar R."/>
            <person name="Lindquist E.A."/>
            <person name="Sun H."/>
            <person name="LaButti K.M."/>
            <person name="Schmutz J."/>
            <person name="Jabbour D."/>
            <person name="Luo H."/>
            <person name="Baker S.E."/>
            <person name="Pisabarro A.G."/>
            <person name="Walton J.D."/>
            <person name="Blanchette R.A."/>
            <person name="Henrissat B."/>
            <person name="Martin F."/>
            <person name="Cullen D."/>
            <person name="Hibbett D.S."/>
            <person name="Grigoriev I.V."/>
        </authorList>
    </citation>
    <scope>NUCLEOTIDE SEQUENCE [LARGE SCALE GENOMIC DNA]</scope>
    <source>
        <strain evidence="2">FD-172 SS1</strain>
    </source>
</reference>
<dbReference type="Proteomes" id="UP000027195">
    <property type="component" value="Unassembled WGS sequence"/>
</dbReference>
<gene>
    <name evidence="1" type="ORF">BOTBODRAFT_37469</name>
</gene>
<name>A0A067M0A0_BOTB1</name>
<evidence type="ECO:0000313" key="1">
    <source>
        <dbReference type="EMBL" id="KDQ08949.1"/>
    </source>
</evidence>
<keyword evidence="2" id="KW-1185">Reference proteome</keyword>
<protein>
    <submittedName>
        <fullName evidence="1">Uncharacterized protein</fullName>
    </submittedName>
</protein>
<dbReference type="EMBL" id="KL198084">
    <property type="protein sequence ID" value="KDQ08949.1"/>
    <property type="molecule type" value="Genomic_DNA"/>
</dbReference>
<proteinExistence type="predicted"/>
<evidence type="ECO:0000313" key="2">
    <source>
        <dbReference type="Proteomes" id="UP000027195"/>
    </source>
</evidence>
<sequence length="92" mass="9659">MRLAGKSLCQILLRPLSVGCCDSYIPLSPPAQTPSTYALSATYPPRSTSHEAPTRSPLCTAVLIHAHGTVAHLILSALVDPPTPLRCLALAS</sequence>
<organism evidence="1 2">
    <name type="scientific">Botryobasidium botryosum (strain FD-172 SS1)</name>
    <dbReference type="NCBI Taxonomy" id="930990"/>
    <lineage>
        <taxon>Eukaryota</taxon>
        <taxon>Fungi</taxon>
        <taxon>Dikarya</taxon>
        <taxon>Basidiomycota</taxon>
        <taxon>Agaricomycotina</taxon>
        <taxon>Agaricomycetes</taxon>
        <taxon>Cantharellales</taxon>
        <taxon>Botryobasidiaceae</taxon>
        <taxon>Botryobasidium</taxon>
    </lineage>
</organism>
<dbReference type="HOGENOM" id="CLU_2412987_0_0_1"/>
<accession>A0A067M0A0</accession>